<feature type="chain" id="PRO_5034047832" description="Secreted protein" evidence="1">
    <location>
        <begin position="29"/>
        <end position="252"/>
    </location>
</feature>
<sequence>MMNGWESGSRSSILRLYILFLVIPMPRASDRFGCGSHEDVRARWTRLTGREGDLRRVISLNSMINFIFMSPVLKPLAKHHDIYFAAVRLFILTINCLSGPIVPDKSKFGCGIPFDARASLSTSMSNADNMATTAATISYIATFLPGQKEVPPPNGRIEYIRSLNDFDLVLPGIVIASADSVCPSFMATCCSLSASNLIHPLISFPMLLFSSCSSSINLSAQNSEASGNESFGDQTFGSFCISLPGINIVPPL</sequence>
<evidence type="ECO:0008006" key="4">
    <source>
        <dbReference type="Google" id="ProtNLM"/>
    </source>
</evidence>
<name>A0A8H7Z563_AJECA</name>
<evidence type="ECO:0000256" key="1">
    <source>
        <dbReference type="SAM" id="SignalP"/>
    </source>
</evidence>
<evidence type="ECO:0000313" key="3">
    <source>
        <dbReference type="Proteomes" id="UP000670092"/>
    </source>
</evidence>
<feature type="signal peptide" evidence="1">
    <location>
        <begin position="1"/>
        <end position="28"/>
    </location>
</feature>
<accession>A0A8H7Z563</accession>
<proteinExistence type="predicted"/>
<organism evidence="2 3">
    <name type="scientific">Ajellomyces capsulatus</name>
    <name type="common">Darling's disease fungus</name>
    <name type="synonym">Histoplasma capsulatum</name>
    <dbReference type="NCBI Taxonomy" id="5037"/>
    <lineage>
        <taxon>Eukaryota</taxon>
        <taxon>Fungi</taxon>
        <taxon>Dikarya</taxon>
        <taxon>Ascomycota</taxon>
        <taxon>Pezizomycotina</taxon>
        <taxon>Eurotiomycetes</taxon>
        <taxon>Eurotiomycetidae</taxon>
        <taxon>Onygenales</taxon>
        <taxon>Ajellomycetaceae</taxon>
        <taxon>Histoplasma</taxon>
    </lineage>
</organism>
<protein>
    <recommendedName>
        <fullName evidence="4">Secreted protein</fullName>
    </recommendedName>
</protein>
<dbReference type="Proteomes" id="UP000670092">
    <property type="component" value="Unassembled WGS sequence"/>
</dbReference>
<comment type="caution">
    <text evidence="2">The sequence shown here is derived from an EMBL/GenBank/DDBJ whole genome shotgun (WGS) entry which is preliminary data.</text>
</comment>
<dbReference type="EMBL" id="JAEVHI010000001">
    <property type="protein sequence ID" value="KAG5302831.1"/>
    <property type="molecule type" value="Genomic_DNA"/>
</dbReference>
<evidence type="ECO:0000313" key="2">
    <source>
        <dbReference type="EMBL" id="KAG5302831.1"/>
    </source>
</evidence>
<keyword evidence="1" id="KW-0732">Signal</keyword>
<dbReference type="AlphaFoldDB" id="A0A8H7Z563"/>
<reference evidence="2 3" key="1">
    <citation type="submission" date="2021-01" db="EMBL/GenBank/DDBJ databases">
        <title>Chromosome-level genome assembly of a human fungal pathogen reveals clustering of transcriptionally co-regulated genes.</title>
        <authorList>
            <person name="Voorhies M."/>
            <person name="Cohen S."/>
            <person name="Shea T.P."/>
            <person name="Petrus S."/>
            <person name="Munoz J.F."/>
            <person name="Poplawski S."/>
            <person name="Goldman W.E."/>
            <person name="Michael T."/>
            <person name="Cuomo C.A."/>
            <person name="Sil A."/>
            <person name="Beyhan S."/>
        </authorList>
    </citation>
    <scope>NUCLEOTIDE SEQUENCE [LARGE SCALE GENOMIC DNA]</scope>
    <source>
        <strain evidence="2 3">G184AR</strain>
    </source>
</reference>
<dbReference type="VEuPathDB" id="FungiDB:I7I52_00592"/>
<gene>
    <name evidence="2" type="ORF">I7I52_00592</name>
</gene>